<evidence type="ECO:0000256" key="2">
    <source>
        <dbReference type="ARBA" id="ARBA00007452"/>
    </source>
</evidence>
<evidence type="ECO:0000256" key="1">
    <source>
        <dbReference type="ARBA" id="ARBA00003065"/>
    </source>
</evidence>
<accession>A0A2T4CUE8</accession>
<dbReference type="HAMAP" id="MF_00201">
    <property type="entry name" value="RecO"/>
    <property type="match status" value="1"/>
</dbReference>
<protein>
    <recommendedName>
        <fullName evidence="3 8">DNA repair protein RecO</fullName>
    </recommendedName>
    <alternativeName>
        <fullName evidence="7 8">Recombination protein O</fullName>
    </alternativeName>
</protein>
<dbReference type="GO" id="GO:0043590">
    <property type="term" value="C:bacterial nucleoid"/>
    <property type="evidence" value="ECO:0007669"/>
    <property type="project" value="TreeGrafter"/>
</dbReference>
<dbReference type="InterPro" id="IPR037278">
    <property type="entry name" value="ARFGAP/RecO"/>
</dbReference>
<dbReference type="SUPFAM" id="SSF50249">
    <property type="entry name" value="Nucleic acid-binding proteins"/>
    <property type="match status" value="1"/>
</dbReference>
<keyword evidence="6 8" id="KW-0234">DNA repair</keyword>
<dbReference type="AlphaFoldDB" id="A0A2T4CUE8"/>
<sequence length="235" mass="27139">MEAAFVLHRWPYQETSLIVELYSRTQGRMRVVAKGAKRPKSPWRSILQPFVPLTVETRGRHDLQTLTHAESSAGALQLAGRQLYSGFYLNELIQRLTTPYQANDALFDDYQESLQLLQEAEHVEPLLRRFEWQLLQHSGHAFDWLHDAESGAAIEPLKRYDFRAEYGFVESLQGAFDGVDLLKIHDFEVSDERLLRLMKHIMRAALQPYLGSQPLRSRSLFQGQTKSVKDTTHDT</sequence>
<dbReference type="EMBL" id="PYVN01000131">
    <property type="protein sequence ID" value="PTB85148.1"/>
    <property type="molecule type" value="Genomic_DNA"/>
</dbReference>
<dbReference type="InterPro" id="IPR042242">
    <property type="entry name" value="RecO_C"/>
</dbReference>
<evidence type="ECO:0000256" key="6">
    <source>
        <dbReference type="ARBA" id="ARBA00023204"/>
    </source>
</evidence>
<name>A0A2T4CUE8_9GAMM</name>
<dbReference type="InterPro" id="IPR012340">
    <property type="entry name" value="NA-bd_OB-fold"/>
</dbReference>
<evidence type="ECO:0000259" key="9">
    <source>
        <dbReference type="Pfam" id="PF11967"/>
    </source>
</evidence>
<dbReference type="GO" id="GO:0006302">
    <property type="term" value="P:double-strand break repair"/>
    <property type="evidence" value="ECO:0007669"/>
    <property type="project" value="TreeGrafter"/>
</dbReference>
<dbReference type="Gene3D" id="2.40.50.140">
    <property type="entry name" value="Nucleic acid-binding proteins"/>
    <property type="match status" value="1"/>
</dbReference>
<dbReference type="Pfam" id="PF02565">
    <property type="entry name" value="RecO_C"/>
    <property type="match status" value="1"/>
</dbReference>
<dbReference type="GO" id="GO:0006310">
    <property type="term" value="P:DNA recombination"/>
    <property type="evidence" value="ECO:0007669"/>
    <property type="project" value="UniProtKB-UniRule"/>
</dbReference>
<gene>
    <name evidence="8 10" type="primary">recO</name>
    <name evidence="10" type="ORF">C9940_05490</name>
</gene>
<dbReference type="InterPro" id="IPR022572">
    <property type="entry name" value="DNA_rep/recomb_RecO_N"/>
</dbReference>
<dbReference type="InterPro" id="IPR003717">
    <property type="entry name" value="RecO"/>
</dbReference>
<organism evidence="10">
    <name type="scientific">Pseudidiomarina aestuarii</name>
    <dbReference type="NCBI Taxonomy" id="624146"/>
    <lineage>
        <taxon>Bacteria</taxon>
        <taxon>Pseudomonadati</taxon>
        <taxon>Pseudomonadota</taxon>
        <taxon>Gammaproteobacteria</taxon>
        <taxon>Alteromonadales</taxon>
        <taxon>Idiomarinaceae</taxon>
        <taxon>Pseudidiomarina</taxon>
    </lineage>
</organism>
<dbReference type="PANTHER" id="PTHR33991:SF1">
    <property type="entry name" value="DNA REPAIR PROTEIN RECO"/>
    <property type="match status" value="1"/>
</dbReference>
<dbReference type="Pfam" id="PF11967">
    <property type="entry name" value="RecO_N"/>
    <property type="match status" value="1"/>
</dbReference>
<comment type="caution">
    <text evidence="10">The sequence shown here is derived from an EMBL/GenBank/DDBJ whole genome shotgun (WGS) entry which is preliminary data.</text>
</comment>
<dbReference type="NCBIfam" id="TIGR00613">
    <property type="entry name" value="reco"/>
    <property type="match status" value="1"/>
</dbReference>
<dbReference type="PANTHER" id="PTHR33991">
    <property type="entry name" value="DNA REPAIR PROTEIN RECO"/>
    <property type="match status" value="1"/>
</dbReference>
<proteinExistence type="inferred from homology"/>
<keyword evidence="5 8" id="KW-0233">DNA recombination</keyword>
<comment type="function">
    <text evidence="1 8">Involved in DNA repair and RecF pathway recombination.</text>
</comment>
<feature type="domain" description="DNA replication/recombination mediator RecO N-terminal" evidence="9">
    <location>
        <begin position="3"/>
        <end position="71"/>
    </location>
</feature>
<reference evidence="10" key="1">
    <citation type="submission" date="2018-03" db="EMBL/GenBank/DDBJ databases">
        <title>Cross-interface Injection: A General Nanoliter Liquid Handling Method Applied to Single Cells Genome Amplification Automated Nanoliter Liquid Handling Applied to Single Cell Multiple Displacement Amplification.</title>
        <authorList>
            <person name="Yun J."/>
            <person name="Xu P."/>
            <person name="Xu J."/>
            <person name="Dai X."/>
            <person name="Wang Y."/>
            <person name="Zheng X."/>
            <person name="Cao C."/>
            <person name="Yi Q."/>
            <person name="Zhu Y."/>
            <person name="Wang L."/>
            <person name="Dong Z."/>
            <person name="Huang Y."/>
            <person name="Huang L."/>
            <person name="Du W."/>
        </authorList>
    </citation>
    <scope>NUCLEOTIDE SEQUENCE [LARGE SCALE GENOMIC DNA]</scope>
    <source>
        <strain evidence="10">Z-D3-2</strain>
    </source>
</reference>
<evidence type="ECO:0000256" key="7">
    <source>
        <dbReference type="ARBA" id="ARBA00033409"/>
    </source>
</evidence>
<dbReference type="SUPFAM" id="SSF57863">
    <property type="entry name" value="ArfGap/RecO-like zinc finger"/>
    <property type="match status" value="1"/>
</dbReference>
<evidence type="ECO:0000256" key="3">
    <source>
        <dbReference type="ARBA" id="ARBA00021310"/>
    </source>
</evidence>
<evidence type="ECO:0000313" key="10">
    <source>
        <dbReference type="EMBL" id="PTB85148.1"/>
    </source>
</evidence>
<dbReference type="Gene3D" id="1.20.1440.120">
    <property type="entry name" value="Recombination protein O, C-terminal domain"/>
    <property type="match status" value="1"/>
</dbReference>
<evidence type="ECO:0000256" key="5">
    <source>
        <dbReference type="ARBA" id="ARBA00023172"/>
    </source>
</evidence>
<comment type="similarity">
    <text evidence="2 8">Belongs to the RecO family.</text>
</comment>
<keyword evidence="4 8" id="KW-0227">DNA damage</keyword>
<evidence type="ECO:0000256" key="8">
    <source>
        <dbReference type="HAMAP-Rule" id="MF_00201"/>
    </source>
</evidence>
<evidence type="ECO:0000256" key="4">
    <source>
        <dbReference type="ARBA" id="ARBA00022763"/>
    </source>
</evidence>